<keyword evidence="4" id="KW-0472">Membrane</keyword>
<reference evidence="8 9" key="1">
    <citation type="submission" date="2019-02" db="EMBL/GenBank/DDBJ databases">
        <title>Sequencing the genomes of 1000 actinobacteria strains.</title>
        <authorList>
            <person name="Klenk H.-P."/>
        </authorList>
    </citation>
    <scope>NUCLEOTIDE SEQUENCE [LARGE SCALE GENOMIC DNA]</scope>
    <source>
        <strain evidence="8 9">DSM 16932</strain>
    </source>
</reference>
<evidence type="ECO:0000256" key="5">
    <source>
        <dbReference type="ARBA" id="ARBA00023139"/>
    </source>
</evidence>
<evidence type="ECO:0000313" key="8">
    <source>
        <dbReference type="EMBL" id="RZS62870.1"/>
    </source>
</evidence>
<proteinExistence type="inferred from homology"/>
<evidence type="ECO:0000256" key="7">
    <source>
        <dbReference type="SAM" id="SignalP"/>
    </source>
</evidence>
<evidence type="ECO:0000256" key="3">
    <source>
        <dbReference type="ARBA" id="ARBA00022729"/>
    </source>
</evidence>
<dbReference type="SUPFAM" id="SSF53850">
    <property type="entry name" value="Periplasmic binding protein-like II"/>
    <property type="match status" value="1"/>
</dbReference>
<dbReference type="EMBL" id="SGWX01000001">
    <property type="protein sequence ID" value="RZS62870.1"/>
    <property type="molecule type" value="Genomic_DNA"/>
</dbReference>
<dbReference type="RefSeq" id="WP_130416308.1">
    <property type="nucleotide sequence ID" value="NZ_SGWX01000001.1"/>
</dbReference>
<comment type="similarity">
    <text evidence="2">Belongs to the NlpA lipoprotein family.</text>
</comment>
<evidence type="ECO:0000256" key="1">
    <source>
        <dbReference type="ARBA" id="ARBA00004635"/>
    </source>
</evidence>
<organism evidence="8 9">
    <name type="scientific">Xylanimonas ulmi</name>
    <dbReference type="NCBI Taxonomy" id="228973"/>
    <lineage>
        <taxon>Bacteria</taxon>
        <taxon>Bacillati</taxon>
        <taxon>Actinomycetota</taxon>
        <taxon>Actinomycetes</taxon>
        <taxon>Micrococcales</taxon>
        <taxon>Promicromonosporaceae</taxon>
        <taxon>Xylanimonas</taxon>
    </lineage>
</organism>
<accession>A0A4V2EYG1</accession>
<gene>
    <name evidence="8" type="ORF">EV386_3226</name>
</gene>
<evidence type="ECO:0000313" key="9">
    <source>
        <dbReference type="Proteomes" id="UP000293852"/>
    </source>
</evidence>
<dbReference type="Gene3D" id="3.40.190.10">
    <property type="entry name" value="Periplasmic binding protein-like II"/>
    <property type="match status" value="2"/>
</dbReference>
<name>A0A4V2EYG1_9MICO</name>
<dbReference type="OrthoDB" id="9812878at2"/>
<dbReference type="GO" id="GO:0016020">
    <property type="term" value="C:membrane"/>
    <property type="evidence" value="ECO:0007669"/>
    <property type="project" value="UniProtKB-SubCell"/>
</dbReference>
<comment type="caution">
    <text evidence="8">The sequence shown here is derived from an EMBL/GenBank/DDBJ whole genome shotgun (WGS) entry which is preliminary data.</text>
</comment>
<dbReference type="AlphaFoldDB" id="A0A4V2EYG1"/>
<keyword evidence="6" id="KW-0449">Lipoprotein</keyword>
<dbReference type="PANTHER" id="PTHR30429">
    <property type="entry name" value="D-METHIONINE-BINDING LIPOPROTEIN METQ"/>
    <property type="match status" value="1"/>
</dbReference>
<dbReference type="InterPro" id="IPR004872">
    <property type="entry name" value="Lipoprotein_NlpA"/>
</dbReference>
<evidence type="ECO:0000256" key="4">
    <source>
        <dbReference type="ARBA" id="ARBA00023136"/>
    </source>
</evidence>
<evidence type="ECO:0000256" key="6">
    <source>
        <dbReference type="ARBA" id="ARBA00023288"/>
    </source>
</evidence>
<dbReference type="Pfam" id="PF03180">
    <property type="entry name" value="Lipoprotein_9"/>
    <property type="match status" value="1"/>
</dbReference>
<comment type="subcellular location">
    <subcellularLocation>
        <location evidence="1">Membrane</location>
        <topology evidence="1">Lipid-anchor</topology>
    </subcellularLocation>
</comment>
<feature type="signal peptide" evidence="7">
    <location>
        <begin position="1"/>
        <end position="25"/>
    </location>
</feature>
<keyword evidence="3 7" id="KW-0732">Signal</keyword>
<evidence type="ECO:0000256" key="2">
    <source>
        <dbReference type="ARBA" id="ARBA00008973"/>
    </source>
</evidence>
<keyword evidence="5" id="KW-0564">Palmitate</keyword>
<sequence>MSRSRFSLVARSAAILGVVGSLALAGCGRAGGDDAVAAGSKEDPIVIGIVSSGEAYWDTFKAKAEAEGIYVELKNFSDYQLPNQGLSDGDLDLNQFQHLQFLADYNVKTGSDLTPIGATAVYPLDLYSTKVDDVADIPDGAEVAIPNDASNQARALLVLQDAGLVTLKDGGNSFSTTADVVADQSKVKVTALKADQTPSALQDPQVYAAIVNNDYVPNIDAAHQKPVYSTDADSSANDPYINVWVSRKADADNPTFAKLITLFHEADVTDGVVEASGGTGVIKDNSAQELQGILATIEKNEKAQG</sequence>
<dbReference type="PROSITE" id="PS51257">
    <property type="entry name" value="PROKAR_LIPOPROTEIN"/>
    <property type="match status" value="1"/>
</dbReference>
<protein>
    <submittedName>
        <fullName evidence="8">D-methionine transport system substrate-binding protein</fullName>
    </submittedName>
</protein>
<dbReference type="Proteomes" id="UP000293852">
    <property type="component" value="Unassembled WGS sequence"/>
</dbReference>
<dbReference type="PANTHER" id="PTHR30429:SF3">
    <property type="entry name" value="LIPOPROTEIN"/>
    <property type="match status" value="1"/>
</dbReference>
<feature type="chain" id="PRO_5039257679" evidence="7">
    <location>
        <begin position="26"/>
        <end position="305"/>
    </location>
</feature>
<keyword evidence="9" id="KW-1185">Reference proteome</keyword>